<gene>
    <name evidence="1" type="ORF">ACFY05_31890</name>
</gene>
<evidence type="ECO:0000313" key="2">
    <source>
        <dbReference type="Proteomes" id="UP001602119"/>
    </source>
</evidence>
<proteinExistence type="predicted"/>
<reference evidence="1 2" key="1">
    <citation type="submission" date="2024-10" db="EMBL/GenBank/DDBJ databases">
        <title>The Natural Products Discovery Center: Release of the First 8490 Sequenced Strains for Exploring Actinobacteria Biosynthetic Diversity.</title>
        <authorList>
            <person name="Kalkreuter E."/>
            <person name="Kautsar S.A."/>
            <person name="Yang D."/>
            <person name="Bader C.D."/>
            <person name="Teijaro C.N."/>
            <person name="Fluegel L."/>
            <person name="Davis C.M."/>
            <person name="Simpson J.R."/>
            <person name="Lauterbach L."/>
            <person name="Steele A.D."/>
            <person name="Gui C."/>
            <person name="Meng S."/>
            <person name="Li G."/>
            <person name="Viehrig K."/>
            <person name="Ye F."/>
            <person name="Su P."/>
            <person name="Kiefer A.F."/>
            <person name="Nichols A."/>
            <person name="Cepeda A.J."/>
            <person name="Yan W."/>
            <person name="Fan B."/>
            <person name="Jiang Y."/>
            <person name="Adhikari A."/>
            <person name="Zheng C.-J."/>
            <person name="Schuster L."/>
            <person name="Cowan T.M."/>
            <person name="Smanski M.J."/>
            <person name="Chevrette M.G."/>
            <person name="De Carvalho L.P.S."/>
            <person name="Shen B."/>
        </authorList>
    </citation>
    <scope>NUCLEOTIDE SEQUENCE [LARGE SCALE GENOMIC DNA]</scope>
    <source>
        <strain evidence="1 2">NPDC001281</strain>
    </source>
</reference>
<dbReference type="RefSeq" id="WP_387345892.1">
    <property type="nucleotide sequence ID" value="NZ_JBIAXI010000024.1"/>
</dbReference>
<dbReference type="Proteomes" id="UP001602119">
    <property type="component" value="Unassembled WGS sequence"/>
</dbReference>
<accession>A0ABW6VFW7</accession>
<sequence>MSGRVTAKDLAEVFTTFSAMTELGARTITPKHVRTWYDRRATTGFPEPIPGVHAPGKGRPRLWDLNTALAWFLSAGLRKAGPPLGNMNAYKNGRYVGARAARAARQQARADCQAS</sequence>
<dbReference type="EMBL" id="JBIAXI010000024">
    <property type="protein sequence ID" value="MFF4777467.1"/>
    <property type="molecule type" value="Genomic_DNA"/>
</dbReference>
<name>A0ABW6VFW7_MICFU</name>
<evidence type="ECO:0008006" key="3">
    <source>
        <dbReference type="Google" id="ProtNLM"/>
    </source>
</evidence>
<protein>
    <recommendedName>
        <fullName evidence="3">Transcriptional regulator</fullName>
    </recommendedName>
</protein>
<evidence type="ECO:0000313" key="1">
    <source>
        <dbReference type="EMBL" id="MFF4777467.1"/>
    </source>
</evidence>
<comment type="caution">
    <text evidence="1">The sequence shown here is derived from an EMBL/GenBank/DDBJ whole genome shotgun (WGS) entry which is preliminary data.</text>
</comment>
<keyword evidence="2" id="KW-1185">Reference proteome</keyword>
<organism evidence="1 2">
    <name type="scientific">Microtetraspora fusca</name>
    <dbReference type="NCBI Taxonomy" id="1997"/>
    <lineage>
        <taxon>Bacteria</taxon>
        <taxon>Bacillati</taxon>
        <taxon>Actinomycetota</taxon>
        <taxon>Actinomycetes</taxon>
        <taxon>Streptosporangiales</taxon>
        <taxon>Streptosporangiaceae</taxon>
        <taxon>Microtetraspora</taxon>
    </lineage>
</organism>